<comment type="caution">
    <text evidence="2">The sequence shown here is derived from an EMBL/GenBank/DDBJ whole genome shotgun (WGS) entry which is preliminary data.</text>
</comment>
<accession>A0A086KYG5</accession>
<keyword evidence="2" id="KW-0812">Transmembrane</keyword>
<feature type="region of interest" description="Disordered" evidence="1">
    <location>
        <begin position="52"/>
        <end position="131"/>
    </location>
</feature>
<sequence length="131" mass="14080">MTLKIRMICLAAVGVLIGGVATTTVFKPVSPECTVHSFSIGLISADALRIRASHSSSKGEGGDEEKHKDKSPEEGAGDRDREEDRDGEGEGSEKGSQPSPPGKPLQRRDAGYWKKDSETGKHHRVKGGKRK</sequence>
<feature type="compositionally biased region" description="Basic and acidic residues" evidence="1">
    <location>
        <begin position="106"/>
        <end position="120"/>
    </location>
</feature>
<evidence type="ECO:0000256" key="1">
    <source>
        <dbReference type="SAM" id="MobiDB-lite"/>
    </source>
</evidence>
<reference evidence="2 3" key="1">
    <citation type="submission" date="2014-02" db="EMBL/GenBank/DDBJ databases">
        <authorList>
            <person name="Sibley D."/>
            <person name="Venepally P."/>
            <person name="Karamycheva S."/>
            <person name="Hadjithomas M."/>
            <person name="Khan A."/>
            <person name="Brunk B."/>
            <person name="Roos D."/>
            <person name="Caler E."/>
            <person name="Lorenzi H."/>
        </authorList>
    </citation>
    <scope>NUCLEOTIDE SEQUENCE [LARGE SCALE GENOMIC DNA]</scope>
    <source>
        <strain evidence="2 3">GAB2-2007-GAL-DOM2</strain>
    </source>
</reference>
<gene>
    <name evidence="2" type="ORF">TGDOM2_261740</name>
</gene>
<dbReference type="EMBL" id="AHZU02000019">
    <property type="protein sequence ID" value="KFG49433.1"/>
    <property type="molecule type" value="Genomic_DNA"/>
</dbReference>
<evidence type="ECO:0000313" key="2">
    <source>
        <dbReference type="EMBL" id="KFG49433.1"/>
    </source>
</evidence>
<organism evidence="2 3">
    <name type="scientific">Toxoplasma gondii GAB2-2007-GAL-DOM2</name>
    <dbReference type="NCBI Taxonomy" id="1130820"/>
    <lineage>
        <taxon>Eukaryota</taxon>
        <taxon>Sar</taxon>
        <taxon>Alveolata</taxon>
        <taxon>Apicomplexa</taxon>
        <taxon>Conoidasida</taxon>
        <taxon>Coccidia</taxon>
        <taxon>Eucoccidiorida</taxon>
        <taxon>Eimeriorina</taxon>
        <taxon>Sarcocystidae</taxon>
        <taxon>Toxoplasma</taxon>
    </lineage>
</organism>
<evidence type="ECO:0000313" key="3">
    <source>
        <dbReference type="Proteomes" id="UP000028837"/>
    </source>
</evidence>
<proteinExistence type="predicted"/>
<dbReference type="VEuPathDB" id="ToxoDB:TGDOM2_261740"/>
<feature type="compositionally biased region" description="Basic residues" evidence="1">
    <location>
        <begin position="121"/>
        <end position="131"/>
    </location>
</feature>
<keyword evidence="2" id="KW-0472">Membrane</keyword>
<dbReference type="Proteomes" id="UP000028837">
    <property type="component" value="Unassembled WGS sequence"/>
</dbReference>
<feature type="compositionally biased region" description="Basic and acidic residues" evidence="1">
    <location>
        <begin position="60"/>
        <end position="84"/>
    </location>
</feature>
<protein>
    <submittedName>
        <fullName evidence="2">Putative transmembrane protein</fullName>
    </submittedName>
</protein>
<name>A0A086KYG5_TOXGO</name>
<dbReference type="AlphaFoldDB" id="A0A086KYG5"/>